<dbReference type="AlphaFoldDB" id="A0A2P2IUM8"/>
<sequence>MASTCATFLAGSKPPCRPLQLS</sequence>
<reference evidence="1" key="1">
    <citation type="submission" date="2018-02" db="EMBL/GenBank/DDBJ databases">
        <title>Rhizophora mucronata_Transcriptome.</title>
        <authorList>
            <person name="Meera S.P."/>
            <person name="Sreeshan A."/>
            <person name="Augustine A."/>
        </authorList>
    </citation>
    <scope>NUCLEOTIDE SEQUENCE</scope>
    <source>
        <tissue evidence="1">Leaf</tissue>
    </source>
</reference>
<evidence type="ECO:0000313" key="1">
    <source>
        <dbReference type="EMBL" id="MBW84935.1"/>
    </source>
</evidence>
<organism evidence="1">
    <name type="scientific">Rhizophora mucronata</name>
    <name type="common">Asiatic mangrove</name>
    <dbReference type="NCBI Taxonomy" id="61149"/>
    <lineage>
        <taxon>Eukaryota</taxon>
        <taxon>Viridiplantae</taxon>
        <taxon>Streptophyta</taxon>
        <taxon>Embryophyta</taxon>
        <taxon>Tracheophyta</taxon>
        <taxon>Spermatophyta</taxon>
        <taxon>Magnoliopsida</taxon>
        <taxon>eudicotyledons</taxon>
        <taxon>Gunneridae</taxon>
        <taxon>Pentapetalae</taxon>
        <taxon>rosids</taxon>
        <taxon>fabids</taxon>
        <taxon>Malpighiales</taxon>
        <taxon>Rhizophoraceae</taxon>
        <taxon>Rhizophora</taxon>
    </lineage>
</organism>
<name>A0A2P2IUM8_RHIMU</name>
<accession>A0A2P2IUM8</accession>
<proteinExistence type="predicted"/>
<protein>
    <submittedName>
        <fullName evidence="1">Uncharacterized protein</fullName>
    </submittedName>
</protein>
<dbReference type="EMBL" id="GGEC01004452">
    <property type="protein sequence ID" value="MBW84935.1"/>
    <property type="molecule type" value="Transcribed_RNA"/>
</dbReference>